<reference evidence="3" key="1">
    <citation type="submission" date="2015-07" db="EMBL/GenBank/DDBJ databases">
        <authorList>
            <consortium name="Consortium for Microbial Forensics and Genomics (microFORGE)"/>
            <person name="Knight B.M."/>
            <person name="Roberts D.P."/>
            <person name="Lin D."/>
            <person name="Hari K."/>
            <person name="Fletcher J."/>
            <person name="Melcher U."/>
            <person name="Blagden T."/>
            <person name="Winegar R.A."/>
        </authorList>
    </citation>
    <scope>NUCLEOTIDE SEQUENCE [LARGE SCALE GENOMIC DNA]</scope>
    <source>
        <strain evidence="3">NRRL B-1447</strain>
    </source>
</reference>
<dbReference type="PATRIC" id="fig|1961.12.peg.3090"/>
<accession>A0A0L8MW48</accession>
<keyword evidence="1" id="KW-0732">Signal</keyword>
<name>A0A0L8MW48_STRVG</name>
<dbReference type="Proteomes" id="UP000037084">
    <property type="component" value="Unassembled WGS sequence"/>
</dbReference>
<evidence type="ECO:0008006" key="4">
    <source>
        <dbReference type="Google" id="ProtNLM"/>
    </source>
</evidence>
<sequence length="156" mass="16451">MLDQALVVLASAFGAAVASAAGTEVWSGFRDRAARILGRRDAREIQVVLERLDRSALELDRADPGGADQVRTRLEASWQTRCEDLLESLGEADREEAAGQLRELVTRQAAAGVTAGDNSIAVGGNADIKADRGSAAALRMGDVTLGNPPMPGPEQR</sequence>
<dbReference type="OrthoDB" id="3544267at2"/>
<dbReference type="EMBL" id="LGUV01000133">
    <property type="protein sequence ID" value="KOG54621.1"/>
    <property type="molecule type" value="Genomic_DNA"/>
</dbReference>
<comment type="caution">
    <text evidence="2">The sequence shown here is derived from an EMBL/GenBank/DDBJ whole genome shotgun (WGS) entry which is preliminary data.</text>
</comment>
<evidence type="ECO:0000313" key="3">
    <source>
        <dbReference type="Proteomes" id="UP000037084"/>
    </source>
</evidence>
<dbReference type="RefSeq" id="WP_053170711.1">
    <property type="nucleotide sequence ID" value="NZ_LGUV01000133.1"/>
</dbReference>
<protein>
    <recommendedName>
        <fullName evidence="4">SMODS and SLOG-associating 2TM effector domain-containing protein</fullName>
    </recommendedName>
</protein>
<evidence type="ECO:0000313" key="2">
    <source>
        <dbReference type="EMBL" id="KOG54621.1"/>
    </source>
</evidence>
<proteinExistence type="predicted"/>
<organism evidence="2 3">
    <name type="scientific">Streptomyces virginiae</name>
    <name type="common">Streptomyces cinnamonensis</name>
    <dbReference type="NCBI Taxonomy" id="1961"/>
    <lineage>
        <taxon>Bacteria</taxon>
        <taxon>Bacillati</taxon>
        <taxon>Actinomycetota</taxon>
        <taxon>Actinomycetes</taxon>
        <taxon>Kitasatosporales</taxon>
        <taxon>Streptomycetaceae</taxon>
        <taxon>Streptomyces</taxon>
    </lineage>
</organism>
<dbReference type="AlphaFoldDB" id="A0A0L8MW48"/>
<feature type="signal peptide" evidence="1">
    <location>
        <begin position="1"/>
        <end position="20"/>
    </location>
</feature>
<feature type="chain" id="PRO_5039023781" description="SMODS and SLOG-associating 2TM effector domain-containing protein" evidence="1">
    <location>
        <begin position="21"/>
        <end position="156"/>
    </location>
</feature>
<gene>
    <name evidence="2" type="ORF">ADK75_13340</name>
</gene>
<evidence type="ECO:0000256" key="1">
    <source>
        <dbReference type="SAM" id="SignalP"/>
    </source>
</evidence>